<proteinExistence type="predicted"/>
<protein>
    <submittedName>
        <fullName evidence="1">Uncharacterized protein</fullName>
    </submittedName>
</protein>
<keyword evidence="2" id="KW-1185">Reference proteome</keyword>
<dbReference type="Proteomes" id="UP000070373">
    <property type="component" value="Unassembled WGS sequence"/>
</dbReference>
<evidence type="ECO:0000313" key="1">
    <source>
        <dbReference type="EMBL" id="KXA92766.1"/>
    </source>
</evidence>
<organism evidence="1 2">
    <name type="scientific">candidate division MSBL1 archaeon SCGC-AAA259E17</name>
    <dbReference type="NCBI Taxonomy" id="1698263"/>
    <lineage>
        <taxon>Archaea</taxon>
        <taxon>Methanobacteriati</taxon>
        <taxon>Methanobacteriota</taxon>
        <taxon>candidate division MSBL1</taxon>
    </lineage>
</organism>
<gene>
    <name evidence="1" type="ORF">AKJ64_02315</name>
</gene>
<dbReference type="AlphaFoldDB" id="A0A133UF83"/>
<accession>A0A133UF83</accession>
<evidence type="ECO:0000313" key="2">
    <source>
        <dbReference type="Proteomes" id="UP000070373"/>
    </source>
</evidence>
<dbReference type="EMBL" id="LHXN01000032">
    <property type="protein sequence ID" value="KXA92766.1"/>
    <property type="molecule type" value="Genomic_DNA"/>
</dbReference>
<sequence>MIEGEACVCLTRKKQKKYRSQKNPISFFLYHSFMPLSNAIYADLLIGNIPGCFSELRLIVETLGKCYYADLEYSDSYTYREKLERLEGEINKEDGPSIAKILRNVGKKASFRDKMIALWSGLSEDWLHTEGVAKA</sequence>
<comment type="caution">
    <text evidence="1">The sequence shown here is derived from an EMBL/GenBank/DDBJ whole genome shotgun (WGS) entry which is preliminary data.</text>
</comment>
<name>A0A133UF83_9EURY</name>
<reference evidence="1 2" key="1">
    <citation type="journal article" date="2016" name="Sci. Rep.">
        <title>Metabolic traits of an uncultured archaeal lineage -MSBL1- from brine pools of the Red Sea.</title>
        <authorList>
            <person name="Mwirichia R."/>
            <person name="Alam I."/>
            <person name="Rashid M."/>
            <person name="Vinu M."/>
            <person name="Ba-Alawi W."/>
            <person name="Anthony Kamau A."/>
            <person name="Kamanda Ngugi D."/>
            <person name="Goker M."/>
            <person name="Klenk H.P."/>
            <person name="Bajic V."/>
            <person name="Stingl U."/>
        </authorList>
    </citation>
    <scope>NUCLEOTIDE SEQUENCE [LARGE SCALE GENOMIC DNA]</scope>
    <source>
        <strain evidence="1">SCGC-AAA259E17</strain>
    </source>
</reference>